<reference evidence="3 4" key="1">
    <citation type="submission" date="2023-05" db="EMBL/GenBank/DDBJ databases">
        <title>Pseudoalteromonas ardens sp. nov., Pseudoalteromonas obscura sp. nov., and Pseudoalteromonas umbrosa sp. nov., isolated from the coral Montipora capitata.</title>
        <authorList>
            <person name="Thomas E.M."/>
            <person name="Smith E.M."/>
            <person name="Papke E."/>
            <person name="Shlafstein M.D."/>
            <person name="Oline D.K."/>
            <person name="Videau P."/>
            <person name="Saw J.H."/>
            <person name="Strangman W.K."/>
            <person name="Ushijima B."/>
        </authorList>
    </citation>
    <scope>NUCLEOTIDE SEQUENCE [LARGE SCALE GENOMIC DNA]</scope>
    <source>
        <strain evidence="3 4">P94</strain>
    </source>
</reference>
<feature type="transmembrane region" description="Helical" evidence="1">
    <location>
        <begin position="34"/>
        <end position="54"/>
    </location>
</feature>
<organism evidence="3 4">
    <name type="scientific">Pseudoalteromonas obscura</name>
    <dbReference type="NCBI Taxonomy" id="3048491"/>
    <lineage>
        <taxon>Bacteria</taxon>
        <taxon>Pseudomonadati</taxon>
        <taxon>Pseudomonadota</taxon>
        <taxon>Gammaproteobacteria</taxon>
        <taxon>Alteromonadales</taxon>
        <taxon>Pseudoalteromonadaceae</taxon>
        <taxon>Pseudoalteromonas</taxon>
    </lineage>
</organism>
<evidence type="ECO:0000313" key="3">
    <source>
        <dbReference type="EMBL" id="MDK2593539.1"/>
    </source>
</evidence>
<dbReference type="RefSeq" id="WP_284135992.1">
    <property type="nucleotide sequence ID" value="NZ_JASJUT010000001.1"/>
</dbReference>
<evidence type="ECO:0000259" key="2">
    <source>
        <dbReference type="Pfam" id="PF14317"/>
    </source>
</evidence>
<keyword evidence="1" id="KW-1133">Transmembrane helix</keyword>
<keyword evidence="1" id="KW-0472">Membrane</keyword>
<dbReference type="Pfam" id="PF14317">
    <property type="entry name" value="YcxB"/>
    <property type="match status" value="1"/>
</dbReference>
<name>A0ABT7EFW3_9GAMM</name>
<dbReference type="InterPro" id="IPR025588">
    <property type="entry name" value="YcxB-like_C"/>
</dbReference>
<dbReference type="Proteomes" id="UP001231915">
    <property type="component" value="Unassembled WGS sequence"/>
</dbReference>
<proteinExistence type="predicted"/>
<comment type="caution">
    <text evidence="3">The sequence shown here is derived from an EMBL/GenBank/DDBJ whole genome shotgun (WGS) entry which is preliminary data.</text>
</comment>
<evidence type="ECO:0000256" key="1">
    <source>
        <dbReference type="SAM" id="Phobius"/>
    </source>
</evidence>
<feature type="transmembrane region" description="Helical" evidence="1">
    <location>
        <begin position="66"/>
        <end position="85"/>
    </location>
</feature>
<keyword evidence="1" id="KW-0812">Transmembrane</keyword>
<keyword evidence="4" id="KW-1185">Reference proteome</keyword>
<gene>
    <name evidence="3" type="ORF">QNM18_00480</name>
</gene>
<protein>
    <submittedName>
        <fullName evidence="3">YcxB family protein</fullName>
    </submittedName>
</protein>
<feature type="domain" description="YcxB-like C-terminal" evidence="2">
    <location>
        <begin position="124"/>
        <end position="168"/>
    </location>
</feature>
<sequence>MIKTVTITKQDYLGYSDFVVKRLCTPKNQKSSGFLRNMIIWFLLTVIFLAVLQIKSVSFSDFHWQSALITAIPFSIFLVVFLYNINKIKILSIPNENGVMIGEKTIEFQSGGINETHHLGSCFYKWDAVEAIEENKGDLYIFVDKLMALIIPANSFESEAEKDELKALVQKYV</sequence>
<dbReference type="EMBL" id="JASJUT010000001">
    <property type="protein sequence ID" value="MDK2593539.1"/>
    <property type="molecule type" value="Genomic_DNA"/>
</dbReference>
<evidence type="ECO:0000313" key="4">
    <source>
        <dbReference type="Proteomes" id="UP001231915"/>
    </source>
</evidence>
<accession>A0ABT7EFW3</accession>